<evidence type="ECO:0000256" key="5">
    <source>
        <dbReference type="PROSITE-ProRule" id="PRU00236"/>
    </source>
</evidence>
<name>A0A1H8D446_9BACI</name>
<feature type="binding site" evidence="4">
    <location>
        <position position="114"/>
    </location>
    <ligand>
        <name>nicotinamide</name>
        <dbReference type="ChEBI" id="CHEBI:17154"/>
    </ligand>
</feature>
<feature type="binding site" evidence="4">
    <location>
        <position position="115"/>
    </location>
    <ligand>
        <name>nicotinamide</name>
        <dbReference type="ChEBI" id="CHEBI:17154"/>
    </ligand>
</feature>
<feature type="binding site" evidence="4">
    <location>
        <position position="112"/>
    </location>
    <ligand>
        <name>NAD(+)</name>
        <dbReference type="ChEBI" id="CHEBI:57540"/>
    </ligand>
</feature>
<evidence type="ECO:0000259" key="6">
    <source>
        <dbReference type="PROSITE" id="PS50305"/>
    </source>
</evidence>
<feature type="binding site" evidence="4">
    <location>
        <position position="34"/>
    </location>
    <ligand>
        <name>NAD(+)</name>
        <dbReference type="ChEBI" id="CHEBI:57540"/>
    </ligand>
</feature>
<comment type="catalytic activity">
    <reaction evidence="4">
        <text>N(6)-acetyl-L-lysyl-[protein] + NAD(+) + H2O = 2''-O-acetyl-ADP-D-ribose + nicotinamide + L-lysyl-[protein]</text>
        <dbReference type="Rhea" id="RHEA:43636"/>
        <dbReference type="Rhea" id="RHEA-COMP:9752"/>
        <dbReference type="Rhea" id="RHEA-COMP:10731"/>
        <dbReference type="ChEBI" id="CHEBI:15377"/>
        <dbReference type="ChEBI" id="CHEBI:17154"/>
        <dbReference type="ChEBI" id="CHEBI:29969"/>
        <dbReference type="ChEBI" id="CHEBI:57540"/>
        <dbReference type="ChEBI" id="CHEBI:61930"/>
        <dbReference type="ChEBI" id="CHEBI:83767"/>
        <dbReference type="EC" id="2.3.1.286"/>
    </reaction>
</comment>
<dbReference type="PANTHER" id="PTHR11085:SF10">
    <property type="entry name" value="NAD-DEPENDENT PROTEIN DEACYLASE SIRTUIN-5, MITOCHONDRIAL-RELATED"/>
    <property type="match status" value="1"/>
</dbReference>
<dbReference type="Gene3D" id="3.40.50.1220">
    <property type="entry name" value="TPP-binding domain"/>
    <property type="match status" value="1"/>
</dbReference>
<feature type="binding site" evidence="4 5">
    <location>
        <position position="138"/>
    </location>
    <ligand>
        <name>Zn(2+)</name>
        <dbReference type="ChEBI" id="CHEBI:29105"/>
    </ligand>
</feature>
<keyword evidence="1 4" id="KW-0963">Cytoplasm</keyword>
<evidence type="ECO:0000313" key="7">
    <source>
        <dbReference type="EMBL" id="SEN01378.1"/>
    </source>
</evidence>
<feature type="binding site" evidence="4">
    <location>
        <position position="45"/>
    </location>
    <ligand>
        <name>nicotinamide</name>
        <dbReference type="ChEBI" id="CHEBI:17154"/>
    </ligand>
</feature>
<dbReference type="InterPro" id="IPR028628">
    <property type="entry name" value="Sirtuin_class_U"/>
</dbReference>
<comment type="caution">
    <text evidence="4">Lacks conserved residue(s) required for the propagation of feature annotation.</text>
</comment>
<dbReference type="NCBIfam" id="NF001753">
    <property type="entry name" value="PRK00481.1-3"/>
    <property type="match status" value="1"/>
</dbReference>
<feature type="binding site" evidence="4">
    <location>
        <position position="130"/>
    </location>
    <ligand>
        <name>NAD(+)</name>
        <dbReference type="ChEBI" id="CHEBI:57540"/>
    </ligand>
</feature>
<dbReference type="STRING" id="930146.SAMN05192533_10847"/>
<evidence type="ECO:0000256" key="2">
    <source>
        <dbReference type="ARBA" id="ARBA00022679"/>
    </source>
</evidence>
<feature type="binding site" evidence="4">
    <location>
        <position position="222"/>
    </location>
    <ligand>
        <name>NAD(+)</name>
        <dbReference type="ChEBI" id="CHEBI:57540"/>
    </ligand>
</feature>
<comment type="function">
    <text evidence="4">NAD-dependent protein deacetylase which modulates the activities of several enzymes which are inactive in their acetylated form.</text>
</comment>
<sequence>MGKSDSGKNHVLKQINQLKEYMNESTYTVVFTGAGMSTEAGLPDFRSASTGLWNGINPLELASTHALEKNRQAFIDFYRYRVESLRSCKPHSGHYTLSELEAKGLIHAIITQNVDGFHHTAGNKKVEELHGTLRTSHCNSCGKRYPIDRFMSDDLVCTCGGFIRPSVVLFGESLPPEALDQAEVEAQNADLFIVMGSSLTVSPANLFPMIAKRHGARLVIMNMDETDLDDQADLVINGEKIGWVLEELER</sequence>
<dbReference type="Pfam" id="PF02146">
    <property type="entry name" value="SIR2"/>
    <property type="match status" value="1"/>
</dbReference>
<dbReference type="PANTHER" id="PTHR11085">
    <property type="entry name" value="NAD-DEPENDENT PROTEIN DEACYLASE SIRTUIN-5, MITOCHONDRIAL-RELATED"/>
    <property type="match status" value="1"/>
</dbReference>
<feature type="binding site" evidence="4">
    <location>
        <position position="198"/>
    </location>
    <ligand>
        <name>NAD(+)</name>
        <dbReference type="ChEBI" id="CHEBI:57540"/>
    </ligand>
</feature>
<feature type="binding site" evidence="4">
    <location>
        <position position="241"/>
    </location>
    <ligand>
        <name>NAD(+)</name>
        <dbReference type="ChEBI" id="CHEBI:57540"/>
    </ligand>
</feature>
<feature type="binding site" evidence="4 5">
    <location>
        <position position="157"/>
    </location>
    <ligand>
        <name>Zn(2+)</name>
        <dbReference type="ChEBI" id="CHEBI:29105"/>
    </ligand>
</feature>
<dbReference type="AlphaFoldDB" id="A0A1H8D446"/>
<keyword evidence="4 5" id="KW-0862">Zinc</keyword>
<accession>A0A1H8D446</accession>
<feature type="binding site" evidence="4 5">
    <location>
        <position position="141"/>
    </location>
    <ligand>
        <name>Zn(2+)</name>
        <dbReference type="ChEBI" id="CHEBI:29105"/>
    </ligand>
</feature>
<dbReference type="EC" id="2.3.1.286" evidence="4"/>
<feature type="binding site" evidence="4">
    <location>
        <position position="114"/>
    </location>
    <ligand>
        <name>NAD(+)</name>
        <dbReference type="ChEBI" id="CHEBI:57540"/>
    </ligand>
</feature>
<feature type="domain" description="Deacetylase sirtuin-type" evidence="6">
    <location>
        <begin position="8"/>
        <end position="250"/>
    </location>
</feature>
<evidence type="ECO:0000256" key="4">
    <source>
        <dbReference type="HAMAP-Rule" id="MF_01968"/>
    </source>
</evidence>
<reference evidence="8" key="1">
    <citation type="submission" date="2016-10" db="EMBL/GenBank/DDBJ databases">
        <authorList>
            <person name="Varghese N."/>
            <person name="Submissions S."/>
        </authorList>
    </citation>
    <scope>NUCLEOTIDE SEQUENCE [LARGE SCALE GENOMIC DNA]</scope>
    <source>
        <strain evidence="8">B48,IBRC-M 10115,DSM 25386,CECT 8001</strain>
    </source>
</reference>
<comment type="subcellular location">
    <subcellularLocation>
        <location evidence="4">Cytoplasm</location>
    </subcellularLocation>
</comment>
<keyword evidence="4 5" id="KW-0479">Metal-binding</keyword>
<feature type="binding site" evidence="4">
    <location>
        <position position="115"/>
    </location>
    <ligand>
        <name>NAD(+)</name>
        <dbReference type="ChEBI" id="CHEBI:57540"/>
    </ligand>
</feature>
<dbReference type="InterPro" id="IPR026591">
    <property type="entry name" value="Sirtuin_cat_small_dom_sf"/>
</dbReference>
<dbReference type="RefSeq" id="WP_280139964.1">
    <property type="nucleotide sequence ID" value="NZ_FOBW01000008.1"/>
</dbReference>
<keyword evidence="8" id="KW-1185">Reference proteome</keyword>
<feature type="binding site" evidence="4">
    <location>
        <position position="38"/>
    </location>
    <ligand>
        <name>NAD(+)</name>
        <dbReference type="ChEBI" id="CHEBI:57540"/>
    </ligand>
</feature>
<evidence type="ECO:0000256" key="3">
    <source>
        <dbReference type="ARBA" id="ARBA00023027"/>
    </source>
</evidence>
<dbReference type="GO" id="GO:0005737">
    <property type="term" value="C:cytoplasm"/>
    <property type="evidence" value="ECO:0007669"/>
    <property type="project" value="UniProtKB-SubCell"/>
</dbReference>
<dbReference type="GO" id="GO:0008270">
    <property type="term" value="F:zinc ion binding"/>
    <property type="evidence" value="ECO:0007669"/>
    <property type="project" value="UniProtKB-UniRule"/>
</dbReference>
<dbReference type="PROSITE" id="PS50305">
    <property type="entry name" value="SIRTUIN"/>
    <property type="match status" value="1"/>
</dbReference>
<feature type="binding site" evidence="4">
    <location>
        <position position="45"/>
    </location>
    <ligand>
        <name>NAD(+)</name>
        <dbReference type="ChEBI" id="CHEBI:57540"/>
    </ligand>
</feature>
<feature type="binding site" evidence="4">
    <location>
        <position position="197"/>
    </location>
    <ligand>
        <name>NAD(+)</name>
        <dbReference type="ChEBI" id="CHEBI:57540"/>
    </ligand>
</feature>
<evidence type="ECO:0000313" key="8">
    <source>
        <dbReference type="Proteomes" id="UP000198553"/>
    </source>
</evidence>
<protein>
    <recommendedName>
        <fullName evidence="4">NAD-dependent protein deacetylase</fullName>
        <ecNumber evidence="4">2.3.1.286</ecNumber>
    </recommendedName>
    <alternativeName>
        <fullName evidence="4">Regulatory protein SIR2 homolog</fullName>
    </alternativeName>
</protein>
<feature type="active site" description="Proton acceptor" evidence="4 5">
    <location>
        <position position="130"/>
    </location>
</feature>
<organism evidence="7 8">
    <name type="scientific">Mesobacillus persicus</name>
    <dbReference type="NCBI Taxonomy" id="930146"/>
    <lineage>
        <taxon>Bacteria</taxon>
        <taxon>Bacillati</taxon>
        <taxon>Bacillota</taxon>
        <taxon>Bacilli</taxon>
        <taxon>Bacillales</taxon>
        <taxon>Bacillaceae</taxon>
        <taxon>Mesobacillus</taxon>
    </lineage>
</organism>
<dbReference type="EMBL" id="FOBW01000008">
    <property type="protein sequence ID" value="SEN01378.1"/>
    <property type="molecule type" value="Genomic_DNA"/>
</dbReference>
<dbReference type="SUPFAM" id="SSF52467">
    <property type="entry name" value="DHS-like NAD/FAD-binding domain"/>
    <property type="match status" value="1"/>
</dbReference>
<gene>
    <name evidence="4" type="primary">cobB</name>
    <name evidence="7" type="ORF">SAMN05192533_10847</name>
</gene>
<keyword evidence="2 4" id="KW-0808">Transferase</keyword>
<comment type="cofactor">
    <cofactor evidence="4">
        <name>Zn(2+)</name>
        <dbReference type="ChEBI" id="CHEBI:29105"/>
    </cofactor>
    <text evidence="4">Binds 1 zinc ion per subunit.</text>
</comment>
<dbReference type="InterPro" id="IPR029035">
    <property type="entry name" value="DHS-like_NAD/FAD-binding_dom"/>
</dbReference>
<dbReference type="InterPro" id="IPR026590">
    <property type="entry name" value="Ssirtuin_cat_dom"/>
</dbReference>
<dbReference type="Proteomes" id="UP000198553">
    <property type="component" value="Unassembled WGS sequence"/>
</dbReference>
<dbReference type="GO" id="GO:0017136">
    <property type="term" value="F:histone deacetylase activity, NAD-dependent"/>
    <property type="evidence" value="ECO:0007669"/>
    <property type="project" value="TreeGrafter"/>
</dbReference>
<feature type="binding site" evidence="4 5">
    <location>
        <position position="159"/>
    </location>
    <ligand>
        <name>Zn(2+)</name>
        <dbReference type="ChEBI" id="CHEBI:29105"/>
    </ligand>
</feature>
<evidence type="ECO:0000256" key="1">
    <source>
        <dbReference type="ARBA" id="ARBA00022490"/>
    </source>
</evidence>
<dbReference type="InterPro" id="IPR003000">
    <property type="entry name" value="Sirtuin"/>
</dbReference>
<comment type="similarity">
    <text evidence="4">Belongs to the sirtuin family. Class U subfamily.</text>
</comment>
<dbReference type="GO" id="GO:0070403">
    <property type="term" value="F:NAD+ binding"/>
    <property type="evidence" value="ECO:0007669"/>
    <property type="project" value="UniProtKB-UniRule"/>
</dbReference>
<feature type="binding site" evidence="4">
    <location>
        <position position="46"/>
    </location>
    <ligand>
        <name>NAD(+)</name>
        <dbReference type="ChEBI" id="CHEBI:57540"/>
    </ligand>
</feature>
<dbReference type="InterPro" id="IPR050134">
    <property type="entry name" value="NAD-dep_sirtuin_deacylases"/>
</dbReference>
<dbReference type="HAMAP" id="MF_01968">
    <property type="entry name" value="Sirtuin_ClassU"/>
    <property type="match status" value="1"/>
</dbReference>
<keyword evidence="3 4" id="KW-0520">NAD</keyword>
<proteinExistence type="inferred from homology"/>
<dbReference type="Gene3D" id="3.30.1600.10">
    <property type="entry name" value="SIR2/SIRT2 'Small Domain"/>
    <property type="match status" value="1"/>
</dbReference>